<keyword evidence="2" id="KW-1185">Reference proteome</keyword>
<dbReference type="Proteomes" id="UP000001492">
    <property type="component" value="Chromosome 2"/>
</dbReference>
<dbReference type="AlphaFoldDB" id="E8RTS4"/>
<accession>E8RTS4</accession>
<gene>
    <name evidence="1" type="ordered locus">Astex_3261</name>
</gene>
<dbReference type="HOGENOM" id="CLU_3195568_0_0_5"/>
<dbReference type="STRING" id="573065.Astex_3261"/>
<evidence type="ECO:0000313" key="1">
    <source>
        <dbReference type="EMBL" id="ADU14895.1"/>
    </source>
</evidence>
<proteinExistence type="predicted"/>
<reference evidence="2" key="1">
    <citation type="submission" date="2010-12" db="EMBL/GenBank/DDBJ databases">
        <title>Complete sequence of chromosome 2 of Asticcacaulis excentricus CB 48.</title>
        <authorList>
            <consortium name="US DOE Joint Genome Institute"/>
            <person name="Lucas S."/>
            <person name="Copeland A."/>
            <person name="Lapidus A."/>
            <person name="Cheng J.-F."/>
            <person name="Bruce D."/>
            <person name="Goodwin L."/>
            <person name="Pitluck S."/>
            <person name="Teshima H."/>
            <person name="Davenport K."/>
            <person name="Detter J.C."/>
            <person name="Han C."/>
            <person name="Tapia R."/>
            <person name="Land M."/>
            <person name="Hauser L."/>
            <person name="Jeffries C."/>
            <person name="Kyrpides N."/>
            <person name="Ivanova N."/>
            <person name="Ovchinnikova G."/>
            <person name="Brun Y.V."/>
            <person name="Woyke T."/>
        </authorList>
    </citation>
    <scope>NUCLEOTIDE SEQUENCE [LARGE SCALE GENOMIC DNA]</scope>
    <source>
        <strain evidence="2">ATCC 15261 / DSM 4724 / KCTC 12464 / NCIMB 9791 / VKM B-1370 / CB 48</strain>
    </source>
</reference>
<protein>
    <submittedName>
        <fullName evidence="1">Uncharacterized protein</fullName>
    </submittedName>
</protein>
<organism evidence="1 2">
    <name type="scientific">Asticcacaulis excentricus (strain ATCC 15261 / DSM 4724 / KCTC 12464 / NCIMB 9791 / VKM B-1370 / CB 48)</name>
    <dbReference type="NCBI Taxonomy" id="573065"/>
    <lineage>
        <taxon>Bacteria</taxon>
        <taxon>Pseudomonadati</taxon>
        <taxon>Pseudomonadota</taxon>
        <taxon>Alphaproteobacteria</taxon>
        <taxon>Caulobacterales</taxon>
        <taxon>Caulobacteraceae</taxon>
        <taxon>Asticcacaulis</taxon>
    </lineage>
</organism>
<name>E8RTS4_ASTEC</name>
<dbReference type="KEGG" id="aex:Astex_3261"/>
<sequence>MRSSVLKALFLTLGLLVLAAAPACLLLPQNKPAEQTTGPTLLAAY</sequence>
<dbReference type="RefSeq" id="WP_013480712.1">
    <property type="nucleotide sequence ID" value="NC_014817.1"/>
</dbReference>
<evidence type="ECO:0000313" key="2">
    <source>
        <dbReference type="Proteomes" id="UP000001492"/>
    </source>
</evidence>
<dbReference type="EMBL" id="CP002396">
    <property type="protein sequence ID" value="ADU14895.1"/>
    <property type="molecule type" value="Genomic_DNA"/>
</dbReference>